<sequence length="133" mass="14730">MPPKAEPSTTVRKIQKRKAESTQSDREGTRDKKKKLGYRVAVVIFMEEMHKYEDLKAKAIGGGCLIVHEDHYEIPPDIEDPLAGDHEAGSIDINVNAMPGPAFEHDDMSAGALQEVEETAYGDYESPSELDSE</sequence>
<feature type="compositionally biased region" description="Basic and acidic residues" evidence="1">
    <location>
        <begin position="17"/>
        <end position="30"/>
    </location>
</feature>
<dbReference type="EMBL" id="JAPEUV010000006">
    <property type="protein sequence ID" value="KAJ4342494.1"/>
    <property type="molecule type" value="Genomic_DNA"/>
</dbReference>
<proteinExistence type="predicted"/>
<dbReference type="AlphaFoldDB" id="A0A9W9C3P8"/>
<feature type="region of interest" description="Disordered" evidence="1">
    <location>
        <begin position="1"/>
        <end position="34"/>
    </location>
</feature>
<evidence type="ECO:0000256" key="1">
    <source>
        <dbReference type="SAM" id="MobiDB-lite"/>
    </source>
</evidence>
<gene>
    <name evidence="2" type="ORF">N0V87_001115</name>
</gene>
<comment type="caution">
    <text evidence="2">The sequence shown here is derived from an EMBL/GenBank/DDBJ whole genome shotgun (WGS) entry which is preliminary data.</text>
</comment>
<name>A0A9W9C3P8_9PLEO</name>
<keyword evidence="3" id="KW-1185">Reference proteome</keyword>
<dbReference type="Proteomes" id="UP001140562">
    <property type="component" value="Unassembled WGS sequence"/>
</dbReference>
<accession>A0A9W9C3P8</accession>
<organism evidence="2 3">
    <name type="scientific">Didymella glomerata</name>
    <dbReference type="NCBI Taxonomy" id="749621"/>
    <lineage>
        <taxon>Eukaryota</taxon>
        <taxon>Fungi</taxon>
        <taxon>Dikarya</taxon>
        <taxon>Ascomycota</taxon>
        <taxon>Pezizomycotina</taxon>
        <taxon>Dothideomycetes</taxon>
        <taxon>Pleosporomycetidae</taxon>
        <taxon>Pleosporales</taxon>
        <taxon>Pleosporineae</taxon>
        <taxon>Didymellaceae</taxon>
        <taxon>Didymella</taxon>
    </lineage>
</organism>
<protein>
    <submittedName>
        <fullName evidence="2">Uncharacterized protein</fullName>
    </submittedName>
</protein>
<evidence type="ECO:0000313" key="2">
    <source>
        <dbReference type="EMBL" id="KAJ4342494.1"/>
    </source>
</evidence>
<evidence type="ECO:0000313" key="3">
    <source>
        <dbReference type="Proteomes" id="UP001140562"/>
    </source>
</evidence>
<reference evidence="2" key="1">
    <citation type="submission" date="2022-10" db="EMBL/GenBank/DDBJ databases">
        <title>Tapping the CABI collections for fungal endophytes: first genome assemblies for Collariella, Neodidymelliopsis, Ascochyta clinopodiicola, Didymella pomorum, Didymosphaeria variabile, Neocosmospora piperis and Neocucurbitaria cava.</title>
        <authorList>
            <person name="Hill R."/>
        </authorList>
    </citation>
    <scope>NUCLEOTIDE SEQUENCE</scope>
    <source>
        <strain evidence="2">IMI 360193</strain>
    </source>
</reference>